<dbReference type="NCBIfam" id="TIGR03330">
    <property type="entry name" value="SAM_DCase_Bsu"/>
    <property type="match status" value="1"/>
</dbReference>
<accession>A0A1I3RY25</accession>
<dbReference type="OrthoDB" id="9793120at2"/>
<evidence type="ECO:0000256" key="5">
    <source>
        <dbReference type="ARBA" id="ARBA00023115"/>
    </source>
</evidence>
<dbReference type="InterPro" id="IPR017716">
    <property type="entry name" value="S-AdoMet_deCOase_pro-enz"/>
</dbReference>
<keyword evidence="7" id="KW-0456">Lyase</keyword>
<keyword evidence="4" id="KW-0745">Spermidine biosynthesis</keyword>
<evidence type="ECO:0000256" key="6">
    <source>
        <dbReference type="ARBA" id="ARBA00023145"/>
    </source>
</evidence>
<keyword evidence="2" id="KW-0210">Decarboxylase</keyword>
<dbReference type="GO" id="GO:0005829">
    <property type="term" value="C:cytosol"/>
    <property type="evidence" value="ECO:0007669"/>
    <property type="project" value="TreeGrafter"/>
</dbReference>
<proteinExistence type="predicted"/>
<dbReference type="InterPro" id="IPR016067">
    <property type="entry name" value="S-AdoMet_deCO2ase_core"/>
</dbReference>
<organism evidence="10 11">
    <name type="scientific">Jannaschia pohangensis</name>
    <dbReference type="NCBI Taxonomy" id="390807"/>
    <lineage>
        <taxon>Bacteria</taxon>
        <taxon>Pseudomonadati</taxon>
        <taxon>Pseudomonadota</taxon>
        <taxon>Alphaproteobacteria</taxon>
        <taxon>Rhodobacterales</taxon>
        <taxon>Roseobacteraceae</taxon>
        <taxon>Jannaschia</taxon>
    </lineage>
</organism>
<sequence length="109" mass="11425">MIGRHLILEHWGGNLDPETLAEAMEAAAVAAGATVLSRHFHPFEGGGVTGVLMLAESHVTVHTWPEHGYAALDLFMCGDAPVEAAADHLDAALAPARTSRQIVPRGVPA</sequence>
<dbReference type="Pfam" id="PF02675">
    <property type="entry name" value="AdoMet_dc"/>
    <property type="match status" value="1"/>
</dbReference>
<dbReference type="EMBL" id="FORA01000004">
    <property type="protein sequence ID" value="SFJ51325.1"/>
    <property type="molecule type" value="Genomic_DNA"/>
</dbReference>
<evidence type="ECO:0000256" key="4">
    <source>
        <dbReference type="ARBA" id="ARBA00023066"/>
    </source>
</evidence>
<keyword evidence="8" id="KW-0704">Schiff base</keyword>
<evidence type="ECO:0000256" key="9">
    <source>
        <dbReference type="ARBA" id="ARBA00023317"/>
    </source>
</evidence>
<dbReference type="Proteomes" id="UP000199110">
    <property type="component" value="Unassembled WGS sequence"/>
</dbReference>
<evidence type="ECO:0000256" key="7">
    <source>
        <dbReference type="ARBA" id="ARBA00023239"/>
    </source>
</evidence>
<evidence type="ECO:0000256" key="8">
    <source>
        <dbReference type="ARBA" id="ARBA00023270"/>
    </source>
</evidence>
<protein>
    <submittedName>
        <fullName evidence="10">S-adenosylmethionine decarboxylase</fullName>
    </submittedName>
</protein>
<gene>
    <name evidence="10" type="ORF">SAMN04488095_2943</name>
</gene>
<dbReference type="GO" id="GO:0004014">
    <property type="term" value="F:adenosylmethionine decarboxylase activity"/>
    <property type="evidence" value="ECO:0007669"/>
    <property type="project" value="InterPro"/>
</dbReference>
<dbReference type="GO" id="GO:0008295">
    <property type="term" value="P:spermidine biosynthetic process"/>
    <property type="evidence" value="ECO:0007669"/>
    <property type="project" value="UniProtKB-KW"/>
</dbReference>
<dbReference type="PANTHER" id="PTHR33866">
    <property type="entry name" value="S-ADENOSYLMETHIONINE DECARBOXYLASE PROENZYME"/>
    <property type="match status" value="1"/>
</dbReference>
<dbReference type="SUPFAM" id="SSF56276">
    <property type="entry name" value="S-adenosylmethionine decarboxylase"/>
    <property type="match status" value="1"/>
</dbReference>
<evidence type="ECO:0000313" key="11">
    <source>
        <dbReference type="Proteomes" id="UP000199110"/>
    </source>
</evidence>
<reference evidence="10 11" key="1">
    <citation type="submission" date="2016-10" db="EMBL/GenBank/DDBJ databases">
        <authorList>
            <person name="de Groot N.N."/>
        </authorList>
    </citation>
    <scope>NUCLEOTIDE SEQUENCE [LARGE SCALE GENOMIC DNA]</scope>
    <source>
        <strain evidence="10 11">DSM 19073</strain>
    </source>
</reference>
<dbReference type="STRING" id="390807.SAMN04488095_2943"/>
<evidence type="ECO:0000256" key="2">
    <source>
        <dbReference type="ARBA" id="ARBA00022793"/>
    </source>
</evidence>
<evidence type="ECO:0000256" key="3">
    <source>
        <dbReference type="ARBA" id="ARBA00022813"/>
    </source>
</evidence>
<dbReference type="AlphaFoldDB" id="A0A1I3RY25"/>
<evidence type="ECO:0000313" key="10">
    <source>
        <dbReference type="EMBL" id="SFJ51325.1"/>
    </source>
</evidence>
<evidence type="ECO:0000256" key="1">
    <source>
        <dbReference type="ARBA" id="ARBA00001928"/>
    </source>
</evidence>
<keyword evidence="9" id="KW-0670">Pyruvate</keyword>
<keyword evidence="6" id="KW-0865">Zymogen</keyword>
<keyword evidence="11" id="KW-1185">Reference proteome</keyword>
<dbReference type="InterPro" id="IPR003826">
    <property type="entry name" value="AdoMetDC_fam_prok"/>
</dbReference>
<comment type="cofactor">
    <cofactor evidence="1">
        <name>pyruvate</name>
        <dbReference type="ChEBI" id="CHEBI:15361"/>
    </cofactor>
</comment>
<keyword evidence="3" id="KW-0068">Autocatalytic cleavage</keyword>
<dbReference type="PANTHER" id="PTHR33866:SF2">
    <property type="entry name" value="S-ADENOSYLMETHIONINE DECARBOXYLASE PROENZYME"/>
    <property type="match status" value="1"/>
</dbReference>
<dbReference type="Gene3D" id="3.60.90.10">
    <property type="entry name" value="S-adenosylmethionine decarboxylase"/>
    <property type="match status" value="1"/>
</dbReference>
<name>A0A1I3RY25_9RHOB</name>
<dbReference type="RefSeq" id="WP_092782417.1">
    <property type="nucleotide sequence ID" value="NZ_FORA01000004.1"/>
</dbReference>
<keyword evidence="5" id="KW-0620">Polyamine biosynthesis</keyword>